<evidence type="ECO:0000313" key="2">
    <source>
        <dbReference type="Proteomes" id="UP000291832"/>
    </source>
</evidence>
<accession>A0A4Q7TYX4</accession>
<dbReference type="OrthoDB" id="944647at2"/>
<evidence type="ECO:0000313" key="1">
    <source>
        <dbReference type="EMBL" id="RZT66364.1"/>
    </source>
</evidence>
<proteinExistence type="predicted"/>
<dbReference type="Pfam" id="PF07275">
    <property type="entry name" value="ArdA"/>
    <property type="match status" value="1"/>
</dbReference>
<dbReference type="InterPro" id="IPR041893">
    <property type="entry name" value="ArdA_dom3"/>
</dbReference>
<name>A0A4Q7TYX4_9MICO</name>
<organism evidence="1 2">
    <name type="scientific">Leucobacter luti</name>
    <dbReference type="NCBI Taxonomy" id="340320"/>
    <lineage>
        <taxon>Bacteria</taxon>
        <taxon>Bacillati</taxon>
        <taxon>Actinomycetota</taxon>
        <taxon>Actinomycetes</taxon>
        <taxon>Micrococcales</taxon>
        <taxon>Microbacteriaceae</taxon>
        <taxon>Leucobacter</taxon>
    </lineage>
</organism>
<dbReference type="Gene3D" id="1.10.10.1190">
    <property type="entry name" value="Antirestriction protein ArdA, domain 3"/>
    <property type="match status" value="1"/>
</dbReference>
<keyword evidence="2" id="KW-1185">Reference proteome</keyword>
<reference evidence="1 2" key="1">
    <citation type="journal article" date="2015" name="Stand. Genomic Sci.">
        <title>Genomic Encyclopedia of Bacterial and Archaeal Type Strains, Phase III: the genomes of soil and plant-associated and newly described type strains.</title>
        <authorList>
            <person name="Whitman W.B."/>
            <person name="Woyke T."/>
            <person name="Klenk H.P."/>
            <person name="Zhou Y."/>
            <person name="Lilburn T.G."/>
            <person name="Beck B.J."/>
            <person name="De Vos P."/>
            <person name="Vandamme P."/>
            <person name="Eisen J.A."/>
            <person name="Garrity G."/>
            <person name="Hugenholtz P."/>
            <person name="Kyrpides N.C."/>
        </authorList>
    </citation>
    <scope>NUCLEOTIDE SEQUENCE [LARGE SCALE GENOMIC DNA]</scope>
    <source>
        <strain evidence="1 2">RF6</strain>
    </source>
</reference>
<protein>
    <submittedName>
        <fullName evidence="1">Antirestriction protein ArdA</fullName>
    </submittedName>
</protein>
<dbReference type="Gene3D" id="3.10.20.480">
    <property type="entry name" value="Antirestriction protein ArdA, domain 1"/>
    <property type="match status" value="1"/>
</dbReference>
<dbReference type="EMBL" id="SHKI01000004">
    <property type="protein sequence ID" value="RZT66364.1"/>
    <property type="molecule type" value="Genomic_DNA"/>
</dbReference>
<dbReference type="RefSeq" id="WP_130453958.1">
    <property type="nucleotide sequence ID" value="NZ_QYAG01000001.1"/>
</dbReference>
<dbReference type="AlphaFoldDB" id="A0A4Q7TYX4"/>
<gene>
    <name evidence="1" type="ORF">EV139_1801</name>
</gene>
<dbReference type="InterPro" id="IPR009899">
    <property type="entry name" value="ArdA"/>
</dbReference>
<comment type="caution">
    <text evidence="1">The sequence shown here is derived from an EMBL/GenBank/DDBJ whole genome shotgun (WGS) entry which is preliminary data.</text>
</comment>
<sequence length="182" mass="20234">MTAAAMEDTTPRVFISCLACYNAGRLVGEWFDAAGADGIGLAEVHGSPSRVRQGCEELWVMDHENIPVRGEMSPHDAARWAETIEEADEHLRPALFAWVRSGSYTAQGSSDLPVVSDFIDKYCGHYESFRDYLEQLADDTAMFEGIPDVLQSYFDWDRFAADEAHSYATEDAPDGGVFIFAY</sequence>
<dbReference type="Proteomes" id="UP000291832">
    <property type="component" value="Unassembled WGS sequence"/>
</dbReference>
<dbReference type="InterPro" id="IPR041895">
    <property type="entry name" value="ArdA_dom1"/>
</dbReference>